<dbReference type="InterPro" id="IPR039353">
    <property type="entry name" value="TF_Adf1"/>
</dbReference>
<dbReference type="PROSITE" id="PS51031">
    <property type="entry name" value="BESS"/>
    <property type="match status" value="1"/>
</dbReference>
<dbReference type="PANTHER" id="PTHR12243:SF67">
    <property type="entry name" value="COREPRESSOR OF PANGOLIN, ISOFORM A-RELATED"/>
    <property type="match status" value="1"/>
</dbReference>
<gene>
    <name evidence="5" type="primary">LOC115887500</name>
</gene>
<keyword evidence="4" id="KW-1185">Reference proteome</keyword>
<sequence>MGFHETLIAQVQSYRALYDEKDKNYNNHQRKEEIWQIISQEIGETSDFCRETWTRLRDNYRKARKARTVKIRRGVKNIRPIRFEAELTFLAPHLKGELIASDLYDEDEYATVDSTKSVSSFQTSSLRSGGLNRTREYVPQPPVQEYLPFNYEQPVTQQSSVDPLDAFFSSIAATVKTFPPSLQLTTKQKIFQIVTDAEASLINPAPLDVISDQSLILSSEIHLKPE</sequence>
<dbReference type="GO" id="GO:0005667">
    <property type="term" value="C:transcription regulator complex"/>
    <property type="evidence" value="ECO:0007669"/>
    <property type="project" value="TreeGrafter"/>
</dbReference>
<evidence type="ECO:0000256" key="1">
    <source>
        <dbReference type="PROSITE-ProRule" id="PRU00371"/>
    </source>
</evidence>
<keyword evidence="1" id="KW-0539">Nucleus</keyword>
<dbReference type="PANTHER" id="PTHR12243">
    <property type="entry name" value="MADF DOMAIN TRANSCRIPTION FACTOR"/>
    <property type="match status" value="1"/>
</dbReference>
<dbReference type="SMART" id="SM00595">
    <property type="entry name" value="MADF"/>
    <property type="match status" value="1"/>
</dbReference>
<dbReference type="GO" id="GO:0006357">
    <property type="term" value="P:regulation of transcription by RNA polymerase II"/>
    <property type="evidence" value="ECO:0007669"/>
    <property type="project" value="TreeGrafter"/>
</dbReference>
<dbReference type="RefSeq" id="XP_030762820.1">
    <property type="nucleotide sequence ID" value="XM_030906960.1"/>
</dbReference>
<dbReference type="Proteomes" id="UP000504635">
    <property type="component" value="Unplaced"/>
</dbReference>
<reference evidence="5" key="1">
    <citation type="submission" date="2025-08" db="UniProtKB">
        <authorList>
            <consortium name="RefSeq"/>
        </authorList>
    </citation>
    <scope>IDENTIFICATION</scope>
    <source>
        <tissue evidence="5">Gonads</tissue>
    </source>
</reference>
<dbReference type="Pfam" id="PF02944">
    <property type="entry name" value="BESS"/>
    <property type="match status" value="1"/>
</dbReference>
<evidence type="ECO:0000259" key="2">
    <source>
        <dbReference type="PROSITE" id="PS51029"/>
    </source>
</evidence>
<dbReference type="OrthoDB" id="6603924at2759"/>
<comment type="subcellular location">
    <subcellularLocation>
        <location evidence="1">Nucleus</location>
    </subcellularLocation>
</comment>
<dbReference type="GO" id="GO:0005634">
    <property type="term" value="C:nucleus"/>
    <property type="evidence" value="ECO:0007669"/>
    <property type="project" value="UniProtKB-SubCell"/>
</dbReference>
<dbReference type="AlphaFoldDB" id="A0A6J2YIX2"/>
<accession>A0A6J2YIX2</accession>
<dbReference type="Pfam" id="PF10545">
    <property type="entry name" value="MADF_DNA_bdg"/>
    <property type="match status" value="1"/>
</dbReference>
<dbReference type="InterPro" id="IPR004210">
    <property type="entry name" value="BESS_motif"/>
</dbReference>
<organism evidence="4 5">
    <name type="scientific">Sitophilus oryzae</name>
    <name type="common">Rice weevil</name>
    <name type="synonym">Curculio oryzae</name>
    <dbReference type="NCBI Taxonomy" id="7048"/>
    <lineage>
        <taxon>Eukaryota</taxon>
        <taxon>Metazoa</taxon>
        <taxon>Ecdysozoa</taxon>
        <taxon>Arthropoda</taxon>
        <taxon>Hexapoda</taxon>
        <taxon>Insecta</taxon>
        <taxon>Pterygota</taxon>
        <taxon>Neoptera</taxon>
        <taxon>Endopterygota</taxon>
        <taxon>Coleoptera</taxon>
        <taxon>Polyphaga</taxon>
        <taxon>Cucujiformia</taxon>
        <taxon>Curculionidae</taxon>
        <taxon>Dryophthorinae</taxon>
        <taxon>Sitophilus</taxon>
    </lineage>
</organism>
<name>A0A6J2YIX2_SITOR</name>
<proteinExistence type="predicted"/>
<feature type="domain" description="BESS" evidence="3">
    <location>
        <begin position="161"/>
        <end position="200"/>
    </location>
</feature>
<evidence type="ECO:0000313" key="4">
    <source>
        <dbReference type="Proteomes" id="UP000504635"/>
    </source>
</evidence>
<evidence type="ECO:0000259" key="3">
    <source>
        <dbReference type="PROSITE" id="PS51031"/>
    </source>
</evidence>
<protein>
    <submittedName>
        <fullName evidence="5">Uncharacterized protein LOC115887500 isoform X2</fullName>
    </submittedName>
</protein>
<evidence type="ECO:0000313" key="5">
    <source>
        <dbReference type="RefSeq" id="XP_030762820.1"/>
    </source>
</evidence>
<feature type="domain" description="MADF" evidence="2">
    <location>
        <begin position="6"/>
        <end position="95"/>
    </location>
</feature>
<dbReference type="PROSITE" id="PS51029">
    <property type="entry name" value="MADF"/>
    <property type="match status" value="1"/>
</dbReference>
<dbReference type="InterPro" id="IPR006578">
    <property type="entry name" value="MADF-dom"/>
</dbReference>
<dbReference type="GeneID" id="115887500"/>
<dbReference type="GO" id="GO:0003677">
    <property type="term" value="F:DNA binding"/>
    <property type="evidence" value="ECO:0007669"/>
    <property type="project" value="InterPro"/>
</dbReference>